<feature type="region of interest" description="Disordered" evidence="1">
    <location>
        <begin position="111"/>
        <end position="133"/>
    </location>
</feature>
<feature type="region of interest" description="Disordered" evidence="1">
    <location>
        <begin position="16"/>
        <end position="49"/>
    </location>
</feature>
<feature type="non-terminal residue" evidence="2">
    <location>
        <position position="1"/>
    </location>
</feature>
<name>A0A6J4QU40_9ACTN</name>
<feature type="region of interest" description="Disordered" evidence="1">
    <location>
        <begin position="174"/>
        <end position="198"/>
    </location>
</feature>
<reference evidence="2" key="1">
    <citation type="submission" date="2020-02" db="EMBL/GenBank/DDBJ databases">
        <authorList>
            <person name="Meier V. D."/>
        </authorList>
    </citation>
    <scope>NUCLEOTIDE SEQUENCE</scope>
    <source>
        <strain evidence="2">AVDCRST_MAG58</strain>
    </source>
</reference>
<sequence>GSRLLLGFIVRPDRRLVEGQPPLGHTPPRPSRSPERLGGPHPGHPRPVASLPQRARLLALRTCAPAPLLPEVVLPRPTQPACPSPGARVAPLAAYLRRGAFGAFGGLPRLGHDPHPGDREGEGLPQGAVRRPSELRTQRLQDRVDLRLQGGAGGGPRGRNHRFRAGCCSLGREAYRGGPHSPRPPRSLPGRQGLHGGRVGAAVARGLRRARCGRPEKQLPAGVVEVRSPLGLWQTPDHRRGDRPTQGLLRLGASSCEDVGRAADASGRQDRGLHLRTTDQRLPRPTAAPSGGPVGL</sequence>
<evidence type="ECO:0000256" key="1">
    <source>
        <dbReference type="SAM" id="MobiDB-lite"/>
    </source>
</evidence>
<evidence type="ECO:0000313" key="2">
    <source>
        <dbReference type="EMBL" id="CAA9454962.1"/>
    </source>
</evidence>
<feature type="non-terminal residue" evidence="2">
    <location>
        <position position="296"/>
    </location>
</feature>
<gene>
    <name evidence="2" type="ORF">AVDCRST_MAG58-1205</name>
</gene>
<dbReference type="AlphaFoldDB" id="A0A6J4QU40"/>
<dbReference type="EMBL" id="CADCVF010000033">
    <property type="protein sequence ID" value="CAA9454962.1"/>
    <property type="molecule type" value="Genomic_DNA"/>
</dbReference>
<accession>A0A6J4QU40</accession>
<feature type="compositionally biased region" description="Basic and acidic residues" evidence="1">
    <location>
        <begin position="267"/>
        <end position="282"/>
    </location>
</feature>
<organism evidence="2">
    <name type="scientific">uncultured Rubrobacteraceae bacterium</name>
    <dbReference type="NCBI Taxonomy" id="349277"/>
    <lineage>
        <taxon>Bacteria</taxon>
        <taxon>Bacillati</taxon>
        <taxon>Actinomycetota</taxon>
        <taxon>Rubrobacteria</taxon>
        <taxon>Rubrobacterales</taxon>
        <taxon>Rubrobacteraceae</taxon>
        <taxon>environmental samples</taxon>
    </lineage>
</organism>
<proteinExistence type="predicted"/>
<feature type="region of interest" description="Disordered" evidence="1">
    <location>
        <begin position="257"/>
        <end position="296"/>
    </location>
</feature>
<protein>
    <submittedName>
        <fullName evidence="2">Uncharacterized protein</fullName>
    </submittedName>
</protein>
<feature type="compositionally biased region" description="Basic and acidic residues" evidence="1">
    <location>
        <begin position="111"/>
        <end position="122"/>
    </location>
</feature>